<evidence type="ECO:0000313" key="2">
    <source>
        <dbReference type="EMBL" id="MBU2669095.1"/>
    </source>
</evidence>
<dbReference type="PROSITE" id="PS51186">
    <property type="entry name" value="GNAT"/>
    <property type="match status" value="1"/>
</dbReference>
<dbReference type="PANTHER" id="PTHR43328">
    <property type="entry name" value="ACETYLTRANSFERASE-RELATED"/>
    <property type="match status" value="1"/>
</dbReference>
<dbReference type="SUPFAM" id="SSF55729">
    <property type="entry name" value="Acyl-CoA N-acyltransferases (Nat)"/>
    <property type="match status" value="1"/>
</dbReference>
<dbReference type="Proteomes" id="UP001519654">
    <property type="component" value="Unassembled WGS sequence"/>
</dbReference>
<dbReference type="PANTHER" id="PTHR43328:SF1">
    <property type="entry name" value="N-ACETYLTRANSFERASE DOMAIN-CONTAINING PROTEIN"/>
    <property type="match status" value="1"/>
</dbReference>
<evidence type="ECO:0000259" key="1">
    <source>
        <dbReference type="PROSITE" id="PS51186"/>
    </source>
</evidence>
<gene>
    <name evidence="2" type="ORF">KOI35_36840</name>
</gene>
<proteinExistence type="predicted"/>
<feature type="domain" description="N-acetyltransferase" evidence="1">
    <location>
        <begin position="4"/>
        <end position="157"/>
    </location>
</feature>
<reference evidence="2 3" key="1">
    <citation type="submission" date="2021-06" db="EMBL/GenBank/DDBJ databases">
        <title>Actinoplanes lichenicola sp. nov., and Actinoplanes ovalisporus sp. nov., isolated from lichen in Thailand.</title>
        <authorList>
            <person name="Saeng-In P."/>
            <person name="Kanchanasin P."/>
            <person name="Yuki M."/>
            <person name="Kudo T."/>
            <person name="Ohkuma M."/>
            <person name="Phongsopitanun W."/>
            <person name="Tanasupawat S."/>
        </authorList>
    </citation>
    <scope>NUCLEOTIDE SEQUENCE [LARGE SCALE GENOMIC DNA]</scope>
    <source>
        <strain evidence="2 3">NBRC 110975</strain>
    </source>
</reference>
<dbReference type="Pfam" id="PF13302">
    <property type="entry name" value="Acetyltransf_3"/>
    <property type="match status" value="1"/>
</dbReference>
<sequence length="157" mass="17172">MAEIALRPLEDADLDAVFEQMRDPVSVRMAAFTAPDPDDRAAFDAQRAKIKVWPGVVDRAITVDGQFAGTIASFLVGDDAEVTYWIDRAYWGRGVAGRALELLLELVPTRPVFAGAASDNVGSLRVLQRAGFHVIGTERGFANGRNAEIEETRLRLD</sequence>
<dbReference type="InterPro" id="IPR016181">
    <property type="entry name" value="Acyl_CoA_acyltransferase"/>
</dbReference>
<evidence type="ECO:0000313" key="3">
    <source>
        <dbReference type="Proteomes" id="UP001519654"/>
    </source>
</evidence>
<accession>A0ABS5Z071</accession>
<protein>
    <submittedName>
        <fullName evidence="2">GNAT family N-acetyltransferase</fullName>
    </submittedName>
</protein>
<organism evidence="2 3">
    <name type="scientific">Paractinoplanes bogorensis</name>
    <dbReference type="NCBI Taxonomy" id="1610840"/>
    <lineage>
        <taxon>Bacteria</taxon>
        <taxon>Bacillati</taxon>
        <taxon>Actinomycetota</taxon>
        <taxon>Actinomycetes</taxon>
        <taxon>Micromonosporales</taxon>
        <taxon>Micromonosporaceae</taxon>
        <taxon>Paractinoplanes</taxon>
    </lineage>
</organism>
<dbReference type="Gene3D" id="3.40.630.30">
    <property type="match status" value="1"/>
</dbReference>
<keyword evidence="3" id="KW-1185">Reference proteome</keyword>
<name>A0ABS5Z071_9ACTN</name>
<dbReference type="RefSeq" id="WP_215793324.1">
    <property type="nucleotide sequence ID" value="NZ_JAHKKG010000013.1"/>
</dbReference>
<dbReference type="EMBL" id="JAHKKG010000013">
    <property type="protein sequence ID" value="MBU2669095.1"/>
    <property type="molecule type" value="Genomic_DNA"/>
</dbReference>
<dbReference type="InterPro" id="IPR000182">
    <property type="entry name" value="GNAT_dom"/>
</dbReference>
<comment type="caution">
    <text evidence="2">The sequence shown here is derived from an EMBL/GenBank/DDBJ whole genome shotgun (WGS) entry which is preliminary data.</text>
</comment>